<keyword evidence="4" id="KW-1003">Cell membrane</keyword>
<feature type="transmembrane region" description="Helical" evidence="8">
    <location>
        <begin position="277"/>
        <end position="295"/>
    </location>
</feature>
<dbReference type="CDD" id="cd06550">
    <property type="entry name" value="TM_ABC_iron-siderophores_like"/>
    <property type="match status" value="1"/>
</dbReference>
<dbReference type="EMBL" id="BOVK01000007">
    <property type="protein sequence ID" value="GIQ67843.1"/>
    <property type="molecule type" value="Genomic_DNA"/>
</dbReference>
<feature type="transmembrane region" description="Helical" evidence="8">
    <location>
        <begin position="307"/>
        <end position="326"/>
    </location>
</feature>
<evidence type="ECO:0000313" key="10">
    <source>
        <dbReference type="Proteomes" id="UP000677918"/>
    </source>
</evidence>
<sequence length="333" mass="34648">MWKRHKRLFCLAIGLLVLFLGFVLDLMTGARPIAPSTVMGALLNGGQTTDELVVLTIRLPRALIAVCIGACLAAAGAVMQALTRNPLAAPDLIGIHAGAGLFVVLSMFWLQVPYVWVYSLFAFLGAAVAAGIVLLLGSDGSRGGITPFRLVVAGAAVSILLSSLTQGVLVLHEQSLDEMRFWLAGSVAGRELSQLGQALPFLAFGLILAILLAGRINRLQLGDDAATSVGVSVRGTKLAAFAAVVLLAGGSVAIAGPIGFIGLAVPHIVRSLAGTDYRWIVPLSALFGGGLLLLADMASKLVIHPGEVPIGVMTALLGAPFFIYLARKKVWSL</sequence>
<dbReference type="Gene3D" id="1.10.3470.10">
    <property type="entry name" value="ABC transporter involved in vitamin B12 uptake, BtuC"/>
    <property type="match status" value="1"/>
</dbReference>
<dbReference type="Pfam" id="PF01032">
    <property type="entry name" value="FecCD"/>
    <property type="match status" value="1"/>
</dbReference>
<keyword evidence="5 8" id="KW-0812">Transmembrane</keyword>
<evidence type="ECO:0000256" key="7">
    <source>
        <dbReference type="ARBA" id="ARBA00023136"/>
    </source>
</evidence>
<evidence type="ECO:0000256" key="5">
    <source>
        <dbReference type="ARBA" id="ARBA00022692"/>
    </source>
</evidence>
<name>A0A8J4GZ09_9BACL</name>
<feature type="transmembrane region" description="Helical" evidence="8">
    <location>
        <begin position="116"/>
        <end position="136"/>
    </location>
</feature>
<dbReference type="AlphaFoldDB" id="A0A8J4GZ09"/>
<feature type="transmembrane region" description="Helical" evidence="8">
    <location>
        <begin position="198"/>
        <end position="217"/>
    </location>
</feature>
<dbReference type="InterPro" id="IPR037294">
    <property type="entry name" value="ABC_BtuC-like"/>
</dbReference>
<dbReference type="GO" id="GO:0033214">
    <property type="term" value="P:siderophore-iron import into cell"/>
    <property type="evidence" value="ECO:0007669"/>
    <property type="project" value="TreeGrafter"/>
</dbReference>
<dbReference type="PANTHER" id="PTHR30472:SF1">
    <property type="entry name" value="FE(3+) DICITRATE TRANSPORT SYSTEM PERMEASE PROTEIN FECC-RELATED"/>
    <property type="match status" value="1"/>
</dbReference>
<dbReference type="FunFam" id="1.10.3470.10:FF:000001">
    <property type="entry name" value="Vitamin B12 ABC transporter permease BtuC"/>
    <property type="match status" value="1"/>
</dbReference>
<evidence type="ECO:0000256" key="3">
    <source>
        <dbReference type="ARBA" id="ARBA00022448"/>
    </source>
</evidence>
<accession>A0A8J4GZ09</accession>
<comment type="caution">
    <text evidence="9">The sequence shown here is derived from an EMBL/GenBank/DDBJ whole genome shotgun (WGS) entry which is preliminary data.</text>
</comment>
<organism evidence="9 10">
    <name type="scientific">Xylanibacillus composti</name>
    <dbReference type="NCBI Taxonomy" id="1572762"/>
    <lineage>
        <taxon>Bacteria</taxon>
        <taxon>Bacillati</taxon>
        <taxon>Bacillota</taxon>
        <taxon>Bacilli</taxon>
        <taxon>Bacillales</taxon>
        <taxon>Paenibacillaceae</taxon>
        <taxon>Xylanibacillus</taxon>
    </lineage>
</organism>
<feature type="transmembrane region" description="Helical" evidence="8">
    <location>
        <begin position="148"/>
        <end position="171"/>
    </location>
</feature>
<dbReference type="InterPro" id="IPR000522">
    <property type="entry name" value="ABC_transptr_permease_BtuC"/>
</dbReference>
<evidence type="ECO:0000256" key="1">
    <source>
        <dbReference type="ARBA" id="ARBA00004651"/>
    </source>
</evidence>
<gene>
    <name evidence="9" type="ORF">XYCOK13_06670</name>
</gene>
<reference evidence="9" key="1">
    <citation type="submission" date="2021-04" db="EMBL/GenBank/DDBJ databases">
        <title>Draft genome sequence of Xylanibacillus composti strain K13.</title>
        <authorList>
            <person name="Uke A."/>
            <person name="Chhe C."/>
            <person name="Baramee S."/>
            <person name="Kosugi A."/>
        </authorList>
    </citation>
    <scope>NUCLEOTIDE SEQUENCE</scope>
    <source>
        <strain evidence="9">K13</strain>
    </source>
</reference>
<dbReference type="GO" id="GO:0022857">
    <property type="term" value="F:transmembrane transporter activity"/>
    <property type="evidence" value="ECO:0007669"/>
    <property type="project" value="InterPro"/>
</dbReference>
<keyword evidence="3" id="KW-0813">Transport</keyword>
<dbReference type="PANTHER" id="PTHR30472">
    <property type="entry name" value="FERRIC ENTEROBACTIN TRANSPORT SYSTEM PERMEASE PROTEIN"/>
    <property type="match status" value="1"/>
</dbReference>
<evidence type="ECO:0000256" key="4">
    <source>
        <dbReference type="ARBA" id="ARBA00022475"/>
    </source>
</evidence>
<keyword evidence="10" id="KW-1185">Reference proteome</keyword>
<proteinExistence type="inferred from homology"/>
<dbReference type="GO" id="GO:0005886">
    <property type="term" value="C:plasma membrane"/>
    <property type="evidence" value="ECO:0007669"/>
    <property type="project" value="UniProtKB-SubCell"/>
</dbReference>
<evidence type="ECO:0000313" key="9">
    <source>
        <dbReference type="EMBL" id="GIQ67843.1"/>
    </source>
</evidence>
<evidence type="ECO:0000256" key="2">
    <source>
        <dbReference type="ARBA" id="ARBA00007935"/>
    </source>
</evidence>
<evidence type="ECO:0000256" key="6">
    <source>
        <dbReference type="ARBA" id="ARBA00022989"/>
    </source>
</evidence>
<dbReference type="SUPFAM" id="SSF81345">
    <property type="entry name" value="ABC transporter involved in vitamin B12 uptake, BtuC"/>
    <property type="match status" value="1"/>
</dbReference>
<feature type="transmembrane region" description="Helical" evidence="8">
    <location>
        <begin position="91"/>
        <end position="110"/>
    </location>
</feature>
<dbReference type="RefSeq" id="WP_213410488.1">
    <property type="nucleotide sequence ID" value="NZ_BOVK01000007.1"/>
</dbReference>
<comment type="similarity">
    <text evidence="2">Belongs to the binding-protein-dependent transport system permease family. FecCD subfamily.</text>
</comment>
<keyword evidence="7 8" id="KW-0472">Membrane</keyword>
<evidence type="ECO:0000256" key="8">
    <source>
        <dbReference type="SAM" id="Phobius"/>
    </source>
</evidence>
<comment type="subcellular location">
    <subcellularLocation>
        <location evidence="1">Cell membrane</location>
        <topology evidence="1">Multi-pass membrane protein</topology>
    </subcellularLocation>
</comment>
<dbReference type="Proteomes" id="UP000677918">
    <property type="component" value="Unassembled WGS sequence"/>
</dbReference>
<feature type="transmembrane region" description="Helical" evidence="8">
    <location>
        <begin position="59"/>
        <end position="79"/>
    </location>
</feature>
<feature type="transmembrane region" description="Helical" evidence="8">
    <location>
        <begin position="238"/>
        <end position="265"/>
    </location>
</feature>
<protein>
    <submittedName>
        <fullName evidence="9">Siderophore ABC transporter permease</fullName>
    </submittedName>
</protein>
<keyword evidence="6 8" id="KW-1133">Transmembrane helix</keyword>